<evidence type="ECO:0000256" key="3">
    <source>
        <dbReference type="ARBA" id="ARBA00022553"/>
    </source>
</evidence>
<dbReference type="InterPro" id="IPR036900">
    <property type="entry name" value="A-D-PHexomutase_C_sf"/>
</dbReference>
<dbReference type="Pfam" id="PF02880">
    <property type="entry name" value="PGM_PMM_III"/>
    <property type="match status" value="1"/>
</dbReference>
<dbReference type="PANTHER" id="PTHR43771:SF1">
    <property type="entry name" value="PHOSPHOMANNOMUTASE"/>
    <property type="match status" value="1"/>
</dbReference>
<feature type="domain" description="Alpha-D-phosphohexomutase alpha/beta/alpha" evidence="9">
    <location>
        <begin position="138"/>
        <end position="239"/>
    </location>
</feature>
<accession>A0A2A2H9N5</accession>
<proteinExistence type="inferred from homology"/>
<dbReference type="GO" id="GO:0005975">
    <property type="term" value="P:carbohydrate metabolic process"/>
    <property type="evidence" value="ECO:0007669"/>
    <property type="project" value="InterPro"/>
</dbReference>
<gene>
    <name evidence="11" type="ORF">ASJ80_14715</name>
</gene>
<dbReference type="InterPro" id="IPR016055">
    <property type="entry name" value="A-D-PHexomutase_a/b/a-I/II/III"/>
</dbReference>
<organism evidence="11 12">
    <name type="scientific">Methanobacterium bryantii</name>
    <dbReference type="NCBI Taxonomy" id="2161"/>
    <lineage>
        <taxon>Archaea</taxon>
        <taxon>Methanobacteriati</taxon>
        <taxon>Methanobacteriota</taxon>
        <taxon>Methanomada group</taxon>
        <taxon>Methanobacteria</taxon>
        <taxon>Methanobacteriales</taxon>
        <taxon>Methanobacteriaceae</taxon>
        <taxon>Methanobacterium</taxon>
    </lineage>
</organism>
<comment type="similarity">
    <text evidence="2">Belongs to the phosphohexose mutase family.</text>
</comment>
<dbReference type="Gene3D" id="3.30.310.50">
    <property type="entry name" value="Alpha-D-phosphohexomutase, C-terminal domain"/>
    <property type="match status" value="1"/>
</dbReference>
<keyword evidence="5" id="KW-0460">Magnesium</keyword>
<dbReference type="Gene3D" id="3.40.120.10">
    <property type="entry name" value="Alpha-D-Glucose-1,6-Bisphosphate, subunit A, domain 3"/>
    <property type="match status" value="3"/>
</dbReference>
<feature type="domain" description="Alpha-D-phosphohexomutase alpha/beta/alpha" evidence="8">
    <location>
        <begin position="7"/>
        <end position="122"/>
    </location>
</feature>
<name>A0A2A2H9N5_METBR</name>
<dbReference type="SUPFAM" id="SSF55957">
    <property type="entry name" value="Phosphoglucomutase, C-terminal domain"/>
    <property type="match status" value="1"/>
</dbReference>
<evidence type="ECO:0000259" key="7">
    <source>
        <dbReference type="Pfam" id="PF00408"/>
    </source>
</evidence>
<dbReference type="EMBL" id="LMVM01000001">
    <property type="protein sequence ID" value="PAV06085.1"/>
    <property type="molecule type" value="Genomic_DNA"/>
</dbReference>
<dbReference type="Pfam" id="PF02879">
    <property type="entry name" value="PGM_PMM_II"/>
    <property type="match status" value="1"/>
</dbReference>
<dbReference type="PRINTS" id="PR00509">
    <property type="entry name" value="PGMPMM"/>
</dbReference>
<dbReference type="InterPro" id="IPR005846">
    <property type="entry name" value="A-D-PHexomutase_a/b/a-III"/>
</dbReference>
<keyword evidence="3" id="KW-0597">Phosphoprotein</keyword>
<evidence type="ECO:0008006" key="13">
    <source>
        <dbReference type="Google" id="ProtNLM"/>
    </source>
</evidence>
<dbReference type="Proteomes" id="UP000217784">
    <property type="component" value="Unassembled WGS sequence"/>
</dbReference>
<dbReference type="InterPro" id="IPR005845">
    <property type="entry name" value="A-D-PHexomutase_a/b/a-II"/>
</dbReference>
<evidence type="ECO:0000256" key="6">
    <source>
        <dbReference type="ARBA" id="ARBA00023235"/>
    </source>
</evidence>
<dbReference type="Pfam" id="PF02878">
    <property type="entry name" value="PGM_PMM_I"/>
    <property type="match status" value="1"/>
</dbReference>
<evidence type="ECO:0000256" key="4">
    <source>
        <dbReference type="ARBA" id="ARBA00022723"/>
    </source>
</evidence>
<evidence type="ECO:0000256" key="1">
    <source>
        <dbReference type="ARBA" id="ARBA00001946"/>
    </source>
</evidence>
<dbReference type="InterPro" id="IPR005844">
    <property type="entry name" value="A-D-PHexomutase_a/b/a-I"/>
</dbReference>
<dbReference type="AlphaFoldDB" id="A0A2A2H9N5"/>
<comment type="caution">
    <text evidence="11">The sequence shown here is derived from an EMBL/GenBank/DDBJ whole genome shotgun (WGS) entry which is preliminary data.</text>
</comment>
<dbReference type="GO" id="GO:0046872">
    <property type="term" value="F:metal ion binding"/>
    <property type="evidence" value="ECO:0007669"/>
    <property type="project" value="UniProtKB-KW"/>
</dbReference>
<evidence type="ECO:0000313" key="12">
    <source>
        <dbReference type="Proteomes" id="UP000217784"/>
    </source>
</evidence>
<evidence type="ECO:0000259" key="9">
    <source>
        <dbReference type="Pfam" id="PF02879"/>
    </source>
</evidence>
<evidence type="ECO:0000256" key="2">
    <source>
        <dbReference type="ARBA" id="ARBA00010231"/>
    </source>
</evidence>
<dbReference type="InterPro" id="IPR005843">
    <property type="entry name" value="A-D-PHexomutase_C"/>
</dbReference>
<dbReference type="GO" id="GO:0016868">
    <property type="term" value="F:intramolecular phosphotransferase activity"/>
    <property type="evidence" value="ECO:0007669"/>
    <property type="project" value="InterPro"/>
</dbReference>
<keyword evidence="6" id="KW-0413">Isomerase</keyword>
<evidence type="ECO:0000259" key="8">
    <source>
        <dbReference type="Pfam" id="PF02878"/>
    </source>
</evidence>
<evidence type="ECO:0000256" key="5">
    <source>
        <dbReference type="ARBA" id="ARBA00022842"/>
    </source>
</evidence>
<feature type="domain" description="Alpha-D-phosphohexomutase C-terminal" evidence="7">
    <location>
        <begin position="363"/>
        <end position="428"/>
    </location>
</feature>
<dbReference type="OrthoDB" id="10363at2157"/>
<dbReference type="Pfam" id="PF00408">
    <property type="entry name" value="PGM_PMM_IV"/>
    <property type="match status" value="1"/>
</dbReference>
<feature type="domain" description="Alpha-D-phosphohexomutase alpha/beta/alpha" evidence="10">
    <location>
        <begin position="247"/>
        <end position="349"/>
    </location>
</feature>
<protein>
    <recommendedName>
        <fullName evidence="13">Phosphoglucosamine mutase</fullName>
    </recommendedName>
</protein>
<sequence>MSLYINEIRGVVNSEITNEFASNLGNIIGNFVRSGKKVIVGRDINDPSQMIKRSITAGILAAGIDVIDFGVAPIPTVHYGADLYNTDVFVTVTASHMNPEEIDIKVFSNHEIPLTQRHAEKVSWDKVGQLSYVHDYVDKYLNAVLKNTEKKVISSRAPKVVIDCANGSAVQFLPEILSRLGCDVILFGCQPTNVSTKKFAEPTPESVSLVSNLVNAVGADMGIAMDNDGDRVIFIDEKGNVIRDQTVLAILAREALIENPEGTIVSSVTASMSLDEIVSDHGSKLIKAPIDCVLDEIIKNKAVFGGDDSGMYVFPQFQECFDAIFAAVKMLEIVCKHNKTFSTLVNEIPEYPRTVFSVDCEHDEKQKVLENLEENLKGTGEIDTTEGIKMQEEDSFVLVRPSRFEPLLRVYVEAKSSGKLQKLSHDINKMM</sequence>
<evidence type="ECO:0000259" key="10">
    <source>
        <dbReference type="Pfam" id="PF02880"/>
    </source>
</evidence>
<reference evidence="11 12" key="1">
    <citation type="journal article" date="2017" name="BMC Genomics">
        <title>Genomic analysis of methanogenic archaea reveals a shift towards energy conservation.</title>
        <authorList>
            <person name="Gilmore S.P."/>
            <person name="Henske J.K."/>
            <person name="Sexton J.A."/>
            <person name="Solomon K.V."/>
            <person name="Seppala S."/>
            <person name="Yoo J.I."/>
            <person name="Huyett L.M."/>
            <person name="Pressman A."/>
            <person name="Cogan J.Z."/>
            <person name="Kivenson V."/>
            <person name="Peng X."/>
            <person name="Tan Y."/>
            <person name="Valentine D.L."/>
            <person name="O'Malley M.A."/>
        </authorList>
    </citation>
    <scope>NUCLEOTIDE SEQUENCE [LARGE SCALE GENOMIC DNA]</scope>
    <source>
        <strain evidence="11 12">M.o.H.</strain>
    </source>
</reference>
<keyword evidence="4" id="KW-0479">Metal-binding</keyword>
<comment type="cofactor">
    <cofactor evidence="1">
        <name>Mg(2+)</name>
        <dbReference type="ChEBI" id="CHEBI:18420"/>
    </cofactor>
</comment>
<dbReference type="PANTHER" id="PTHR43771">
    <property type="entry name" value="PHOSPHOMANNOMUTASE"/>
    <property type="match status" value="1"/>
</dbReference>
<dbReference type="RefSeq" id="WP_176720233.1">
    <property type="nucleotide sequence ID" value="NZ_LMVM01000001.1"/>
</dbReference>
<dbReference type="InterPro" id="IPR005841">
    <property type="entry name" value="Alpha-D-phosphohexomutase_SF"/>
</dbReference>
<keyword evidence="12" id="KW-1185">Reference proteome</keyword>
<evidence type="ECO:0000313" key="11">
    <source>
        <dbReference type="EMBL" id="PAV06085.1"/>
    </source>
</evidence>
<dbReference type="SUPFAM" id="SSF53738">
    <property type="entry name" value="Phosphoglucomutase, first 3 domains"/>
    <property type="match status" value="3"/>
</dbReference>